<dbReference type="GO" id="GO:0008168">
    <property type="term" value="F:methyltransferase activity"/>
    <property type="evidence" value="ECO:0007669"/>
    <property type="project" value="UniProtKB-KW"/>
</dbReference>
<reference evidence="1" key="1">
    <citation type="submission" date="2016-04" db="EMBL/GenBank/DDBJ databases">
        <authorList>
            <person name="Calderon-Fernandez G.M.Sr."/>
        </authorList>
    </citation>
    <scope>NUCLEOTIDE SEQUENCE</scope>
    <source>
        <strain evidence="1">Int1</strain>
        <tissue evidence="1">Integument</tissue>
    </source>
</reference>
<dbReference type="GO" id="GO:0032259">
    <property type="term" value="P:methylation"/>
    <property type="evidence" value="ECO:0007669"/>
    <property type="project" value="UniProtKB-KW"/>
</dbReference>
<feature type="non-terminal residue" evidence="1">
    <location>
        <position position="1"/>
    </location>
</feature>
<feature type="non-terminal residue" evidence="1">
    <location>
        <position position="175"/>
    </location>
</feature>
<name>A0A170ZWA4_TRIIF</name>
<accession>A0A170ZWA4</accession>
<dbReference type="InterPro" id="IPR052709">
    <property type="entry name" value="Transposase-MT_Hybrid"/>
</dbReference>
<dbReference type="PANTHER" id="PTHR46060:SF1">
    <property type="entry name" value="MARINER MOS1 TRANSPOSASE-LIKE PROTEIN"/>
    <property type="match status" value="1"/>
</dbReference>
<dbReference type="AlphaFoldDB" id="A0A170ZWA4"/>
<sequence length="175" mass="19907">YGTINKPLLAAVPGYGPPVAGNIKVLVTMACPLEESTFEEQRSVIRFLLSEGVQPSEILSRMNKQYGSSCMNRANLYAWVEKFKSGRKSVNDEHRSGRPVSVSTSALQSRIDSLIQEDRRLTVELIAEKCRVSVGTTHSIIQNILNYRKICARWVPRELTDHHKDKRFRFCIELK</sequence>
<proteinExistence type="predicted"/>
<organism evidence="1">
    <name type="scientific">Triatoma infestans</name>
    <name type="common">Assassin bug</name>
    <dbReference type="NCBI Taxonomy" id="30076"/>
    <lineage>
        <taxon>Eukaryota</taxon>
        <taxon>Metazoa</taxon>
        <taxon>Ecdysozoa</taxon>
        <taxon>Arthropoda</taxon>
        <taxon>Hexapoda</taxon>
        <taxon>Insecta</taxon>
        <taxon>Pterygota</taxon>
        <taxon>Neoptera</taxon>
        <taxon>Paraneoptera</taxon>
        <taxon>Hemiptera</taxon>
        <taxon>Heteroptera</taxon>
        <taxon>Panheteroptera</taxon>
        <taxon>Cimicomorpha</taxon>
        <taxon>Reduviidae</taxon>
        <taxon>Triatominae</taxon>
        <taxon>Triatoma</taxon>
    </lineage>
</organism>
<dbReference type="PANTHER" id="PTHR46060">
    <property type="entry name" value="MARINER MOS1 TRANSPOSASE-LIKE PROTEIN"/>
    <property type="match status" value="1"/>
</dbReference>
<keyword evidence="1" id="KW-0489">Methyltransferase</keyword>
<reference evidence="1" key="2">
    <citation type="journal article" date="2017" name="J. Med. Entomol.">
        <title>Transcriptome Analysis of the Triatoma infestans (Hemiptera: Reduviidae) Integument.</title>
        <authorList>
            <person name="Calderon-Fernandez G.M."/>
            <person name="Moriconi D.E."/>
            <person name="Dulbecco A.B."/>
            <person name="Juarez M.P."/>
        </authorList>
    </citation>
    <scope>NUCLEOTIDE SEQUENCE</scope>
    <source>
        <strain evidence="1">Int1</strain>
        <tissue evidence="1">Integument</tissue>
    </source>
</reference>
<dbReference type="EMBL" id="GEMB01001776">
    <property type="protein sequence ID" value="JAS01393.1"/>
    <property type="molecule type" value="Transcribed_RNA"/>
</dbReference>
<evidence type="ECO:0000313" key="1">
    <source>
        <dbReference type="EMBL" id="JAS01393.1"/>
    </source>
</evidence>
<protein>
    <submittedName>
        <fullName evidence="1">Histone-lysine n-methyltransferase</fullName>
    </submittedName>
</protein>
<keyword evidence="1" id="KW-0808">Transferase</keyword>